<gene>
    <name evidence="1" type="ORF">F2Q68_00045851</name>
</gene>
<evidence type="ECO:0000313" key="1">
    <source>
        <dbReference type="EMBL" id="KAF2607259.1"/>
    </source>
</evidence>
<proteinExistence type="predicted"/>
<accession>A0A8S9LMQ4</accession>
<reference evidence="1" key="1">
    <citation type="submission" date="2019-12" db="EMBL/GenBank/DDBJ databases">
        <title>Genome sequencing and annotation of Brassica cretica.</title>
        <authorList>
            <person name="Studholme D.J."/>
            <person name="Sarris P.F."/>
        </authorList>
    </citation>
    <scope>NUCLEOTIDE SEQUENCE</scope>
    <source>
        <strain evidence="1">PFS-001/15</strain>
        <tissue evidence="1">Leaf</tissue>
    </source>
</reference>
<dbReference type="Proteomes" id="UP000712281">
    <property type="component" value="Unassembled WGS sequence"/>
</dbReference>
<sequence>MEYYEGIPVQFAVDEDLVVLEPSYHLVDDGISFWEGVIASENENDVKDKEHSDEMDLDIPMSQNITQFQQNGTTNVDHANSSTVSTPDLNEVNNVVPSWENVSANLSNTQPIYDNPVVSEGVLDNGLVISDGQTMPQNSARVDLIPATNNSPSISATVGLIPNPANADDNLVINLDDSSSEDSMDSGVTTNEHNELYVGMVFTNRNEFKLHMALYAINKKFRFRNIRSAPNGMVQNGTTNVDHANSSTDSTPDLNEVNNVVPSWENVSDNLSNTQPIYDNPVVSEGVLDDGLVTSDGQTMPQNSASVDLIPATNNSPSISATMGLIPNPANADDNLVINLDDSSLEDSMDSGVTTNQHNELYVGMIFTNRNEFKLHMALYAINKKFRFRNIRSAPNGMVLRCFSSNYQWRVYATMLKDSDVYEIRKLDPIHTCSVDDRSGYQSQVTHHAIGEIMKARFNGSAGGPKPGEIRQVMQGDHDVRISYWKAWRSR</sequence>
<evidence type="ECO:0000313" key="2">
    <source>
        <dbReference type="Proteomes" id="UP000712281"/>
    </source>
</evidence>
<name>A0A8S9LMQ4_BRACR</name>
<comment type="caution">
    <text evidence="1">The sequence shown here is derived from an EMBL/GenBank/DDBJ whole genome shotgun (WGS) entry which is preliminary data.</text>
</comment>
<evidence type="ECO:0008006" key="3">
    <source>
        <dbReference type="Google" id="ProtNLM"/>
    </source>
</evidence>
<organism evidence="1 2">
    <name type="scientific">Brassica cretica</name>
    <name type="common">Mustard</name>
    <dbReference type="NCBI Taxonomy" id="69181"/>
    <lineage>
        <taxon>Eukaryota</taxon>
        <taxon>Viridiplantae</taxon>
        <taxon>Streptophyta</taxon>
        <taxon>Embryophyta</taxon>
        <taxon>Tracheophyta</taxon>
        <taxon>Spermatophyta</taxon>
        <taxon>Magnoliopsida</taxon>
        <taxon>eudicotyledons</taxon>
        <taxon>Gunneridae</taxon>
        <taxon>Pentapetalae</taxon>
        <taxon>rosids</taxon>
        <taxon>malvids</taxon>
        <taxon>Brassicales</taxon>
        <taxon>Brassicaceae</taxon>
        <taxon>Brassiceae</taxon>
        <taxon>Brassica</taxon>
    </lineage>
</organism>
<dbReference type="AlphaFoldDB" id="A0A8S9LMQ4"/>
<dbReference type="EMBL" id="QGKW02000276">
    <property type="protein sequence ID" value="KAF2607259.1"/>
    <property type="molecule type" value="Genomic_DNA"/>
</dbReference>
<protein>
    <recommendedName>
        <fullName evidence="3">Transposase MuDR plant domain-containing protein</fullName>
    </recommendedName>
</protein>